<dbReference type="GO" id="GO:0005576">
    <property type="term" value="C:extracellular region"/>
    <property type="evidence" value="ECO:0007669"/>
    <property type="project" value="UniProtKB-SubCell"/>
</dbReference>
<evidence type="ECO:0000256" key="2">
    <source>
        <dbReference type="ARBA" id="ARBA00004613"/>
    </source>
</evidence>
<sequence>MKNTTKASSLLLLAHYTTLIAGHATFQQAWAGSKDYGTTCVRMPPSNSPVTDVSSSSMACNVGGSKGVAGICEVAAGSPFSVEMHAQPSSRSCSEQAIGGNHYGPVLIYMAKVSDATSADGASAEWFKVDEFGYDATGDKTWGTDLLNANCGKRTFTVPSKIPAGDYLVRAEAIALHAAGQVGGAQFYMSCFQVKVTGSSGGQVPAGVKIPGAYSAQDPGIKVDIYGNGFKEYTIPGPAVIR</sequence>
<keyword evidence="10" id="KW-1015">Disulfide bond</keyword>
<dbReference type="Proteomes" id="UP001301769">
    <property type="component" value="Unassembled WGS sequence"/>
</dbReference>
<dbReference type="InterPro" id="IPR005103">
    <property type="entry name" value="AA9_LPMO"/>
</dbReference>
<dbReference type="Pfam" id="PF03443">
    <property type="entry name" value="AA9"/>
    <property type="match status" value="1"/>
</dbReference>
<comment type="caution">
    <text evidence="18">The sequence shown here is derived from an EMBL/GenBank/DDBJ whole genome shotgun (WGS) entry which is preliminary data.</text>
</comment>
<keyword evidence="9" id="KW-0503">Monooxygenase</keyword>
<evidence type="ECO:0000256" key="6">
    <source>
        <dbReference type="ARBA" id="ARBA00023001"/>
    </source>
</evidence>
<evidence type="ECO:0000256" key="7">
    <source>
        <dbReference type="ARBA" id="ARBA00023002"/>
    </source>
</evidence>
<gene>
    <name evidence="18" type="ORF">QBC37DRAFT_380677</name>
</gene>
<keyword evidence="7" id="KW-0560">Oxidoreductase</keyword>
<evidence type="ECO:0000256" key="5">
    <source>
        <dbReference type="ARBA" id="ARBA00022729"/>
    </source>
</evidence>
<keyword evidence="11" id="KW-0119">Carbohydrate metabolism</keyword>
<dbReference type="CDD" id="cd21175">
    <property type="entry name" value="LPMO_AA9"/>
    <property type="match status" value="1"/>
</dbReference>
<dbReference type="EC" id="1.14.99.56" evidence="15"/>
<evidence type="ECO:0000256" key="8">
    <source>
        <dbReference type="ARBA" id="ARBA00023008"/>
    </source>
</evidence>
<evidence type="ECO:0000256" key="9">
    <source>
        <dbReference type="ARBA" id="ARBA00023033"/>
    </source>
</evidence>
<keyword evidence="3" id="KW-0964">Secreted</keyword>
<keyword evidence="18" id="KW-0378">Hydrolase</keyword>
<reference evidence="18" key="2">
    <citation type="submission" date="2023-05" db="EMBL/GenBank/DDBJ databases">
        <authorList>
            <consortium name="Lawrence Berkeley National Laboratory"/>
            <person name="Steindorff A."/>
            <person name="Hensen N."/>
            <person name="Bonometti L."/>
            <person name="Westerberg I."/>
            <person name="Brannstrom I.O."/>
            <person name="Guillou S."/>
            <person name="Cros-Aarteil S."/>
            <person name="Calhoun S."/>
            <person name="Haridas S."/>
            <person name="Kuo A."/>
            <person name="Mondo S."/>
            <person name="Pangilinan J."/>
            <person name="Riley R."/>
            <person name="Labutti K."/>
            <person name="Andreopoulos B."/>
            <person name="Lipzen A."/>
            <person name="Chen C."/>
            <person name="Yanf M."/>
            <person name="Daum C."/>
            <person name="Ng V."/>
            <person name="Clum A."/>
            <person name="Ohm R."/>
            <person name="Martin F."/>
            <person name="Silar P."/>
            <person name="Natvig D."/>
            <person name="Lalanne C."/>
            <person name="Gautier V."/>
            <person name="Ament-Velasquez S.L."/>
            <person name="Kruys A."/>
            <person name="Hutchinson M.I."/>
            <person name="Powell A.J."/>
            <person name="Barry K."/>
            <person name="Miller A.N."/>
            <person name="Grigoriev I.V."/>
            <person name="Debuchy R."/>
            <person name="Gladieux P."/>
            <person name="Thoren M.H."/>
            <person name="Johannesson H."/>
        </authorList>
    </citation>
    <scope>NUCLEOTIDE SEQUENCE</scope>
    <source>
        <strain evidence="18">PSN293</strain>
    </source>
</reference>
<evidence type="ECO:0000259" key="17">
    <source>
        <dbReference type="Pfam" id="PF03443"/>
    </source>
</evidence>
<keyword evidence="4" id="KW-0479">Metal-binding</keyword>
<comment type="subcellular location">
    <subcellularLocation>
        <location evidence="2">Secreted</location>
    </subcellularLocation>
</comment>
<keyword evidence="19" id="KW-1185">Reference proteome</keyword>
<evidence type="ECO:0000313" key="19">
    <source>
        <dbReference type="Proteomes" id="UP001301769"/>
    </source>
</evidence>
<dbReference type="GO" id="GO:0046872">
    <property type="term" value="F:metal ion binding"/>
    <property type="evidence" value="ECO:0007669"/>
    <property type="project" value="UniProtKB-KW"/>
</dbReference>
<feature type="domain" description="Auxiliary Activity family 9 catalytic" evidence="17">
    <location>
        <begin position="23"/>
        <end position="228"/>
    </location>
</feature>
<comment type="similarity">
    <text evidence="13">Belongs to the polysaccharide monooxygenase AA9 family.</text>
</comment>
<comment type="catalytic activity">
    <reaction evidence="14">
        <text>[(1-&gt;4)-beta-D-glucosyl]n+m + reduced acceptor + O2 = 4-dehydro-beta-D-glucosyl-[(1-&gt;4)-beta-D-glucosyl]n-1 + [(1-&gt;4)-beta-D-glucosyl]m + acceptor + H2O.</text>
        <dbReference type="EC" id="1.14.99.56"/>
    </reaction>
</comment>
<dbReference type="GO" id="GO:0004497">
    <property type="term" value="F:monooxygenase activity"/>
    <property type="evidence" value="ECO:0007669"/>
    <property type="project" value="UniProtKB-KW"/>
</dbReference>
<dbReference type="AlphaFoldDB" id="A0AAN6XTY0"/>
<protein>
    <recommendedName>
        <fullName evidence="15">lytic cellulose monooxygenase (C4-dehydrogenating)</fullName>
        <ecNumber evidence="15">1.14.99.56</ecNumber>
    </recommendedName>
</protein>
<evidence type="ECO:0000256" key="15">
    <source>
        <dbReference type="ARBA" id="ARBA00047174"/>
    </source>
</evidence>
<evidence type="ECO:0000256" key="12">
    <source>
        <dbReference type="ARBA" id="ARBA00023326"/>
    </source>
</evidence>
<dbReference type="PANTHER" id="PTHR33353:SF9">
    <property type="entry name" value="ENDOGLUCANASE II"/>
    <property type="match status" value="1"/>
</dbReference>
<keyword evidence="12" id="KW-0624">Polysaccharide degradation</keyword>
<accession>A0AAN6XTY0</accession>
<dbReference type="GO" id="GO:0030245">
    <property type="term" value="P:cellulose catabolic process"/>
    <property type="evidence" value="ECO:0007669"/>
    <property type="project" value="UniProtKB-KW"/>
</dbReference>
<dbReference type="Gene3D" id="2.70.50.70">
    <property type="match status" value="1"/>
</dbReference>
<feature type="chain" id="PRO_5043018630" description="lytic cellulose monooxygenase (C4-dehydrogenating)" evidence="16">
    <location>
        <begin position="23"/>
        <end position="242"/>
    </location>
</feature>
<evidence type="ECO:0000256" key="1">
    <source>
        <dbReference type="ARBA" id="ARBA00001973"/>
    </source>
</evidence>
<evidence type="ECO:0000256" key="4">
    <source>
        <dbReference type="ARBA" id="ARBA00022723"/>
    </source>
</evidence>
<evidence type="ECO:0000256" key="14">
    <source>
        <dbReference type="ARBA" id="ARBA00045077"/>
    </source>
</evidence>
<comment type="cofactor">
    <cofactor evidence="1">
        <name>Cu(2+)</name>
        <dbReference type="ChEBI" id="CHEBI:29036"/>
    </cofactor>
</comment>
<evidence type="ECO:0000256" key="13">
    <source>
        <dbReference type="ARBA" id="ARBA00044502"/>
    </source>
</evidence>
<feature type="signal peptide" evidence="16">
    <location>
        <begin position="1"/>
        <end position="22"/>
    </location>
</feature>
<dbReference type="GO" id="GO:0016787">
    <property type="term" value="F:hydrolase activity"/>
    <property type="evidence" value="ECO:0007669"/>
    <property type="project" value="UniProtKB-KW"/>
</dbReference>
<dbReference type="InterPro" id="IPR049892">
    <property type="entry name" value="AA9"/>
</dbReference>
<evidence type="ECO:0000313" key="18">
    <source>
        <dbReference type="EMBL" id="KAK4206854.1"/>
    </source>
</evidence>
<keyword evidence="8" id="KW-0186">Copper</keyword>
<dbReference type="PANTHER" id="PTHR33353">
    <property type="entry name" value="PUTATIVE (AFU_ORTHOLOGUE AFUA_1G12560)-RELATED"/>
    <property type="match status" value="1"/>
</dbReference>
<reference evidence="18" key="1">
    <citation type="journal article" date="2023" name="Mol. Phylogenet. Evol.">
        <title>Genome-scale phylogeny and comparative genomics of the fungal order Sordariales.</title>
        <authorList>
            <person name="Hensen N."/>
            <person name="Bonometti L."/>
            <person name="Westerberg I."/>
            <person name="Brannstrom I.O."/>
            <person name="Guillou S."/>
            <person name="Cros-Aarteil S."/>
            <person name="Calhoun S."/>
            <person name="Haridas S."/>
            <person name="Kuo A."/>
            <person name="Mondo S."/>
            <person name="Pangilinan J."/>
            <person name="Riley R."/>
            <person name="LaButti K."/>
            <person name="Andreopoulos B."/>
            <person name="Lipzen A."/>
            <person name="Chen C."/>
            <person name="Yan M."/>
            <person name="Daum C."/>
            <person name="Ng V."/>
            <person name="Clum A."/>
            <person name="Steindorff A."/>
            <person name="Ohm R.A."/>
            <person name="Martin F."/>
            <person name="Silar P."/>
            <person name="Natvig D.O."/>
            <person name="Lalanne C."/>
            <person name="Gautier V."/>
            <person name="Ament-Velasquez S.L."/>
            <person name="Kruys A."/>
            <person name="Hutchinson M.I."/>
            <person name="Powell A.J."/>
            <person name="Barry K."/>
            <person name="Miller A.N."/>
            <person name="Grigoriev I.V."/>
            <person name="Debuchy R."/>
            <person name="Gladieux P."/>
            <person name="Hiltunen Thoren M."/>
            <person name="Johannesson H."/>
        </authorList>
    </citation>
    <scope>NUCLEOTIDE SEQUENCE</scope>
    <source>
        <strain evidence="18">PSN293</strain>
    </source>
</reference>
<organism evidence="18 19">
    <name type="scientific">Rhypophila decipiens</name>
    <dbReference type="NCBI Taxonomy" id="261697"/>
    <lineage>
        <taxon>Eukaryota</taxon>
        <taxon>Fungi</taxon>
        <taxon>Dikarya</taxon>
        <taxon>Ascomycota</taxon>
        <taxon>Pezizomycotina</taxon>
        <taxon>Sordariomycetes</taxon>
        <taxon>Sordariomycetidae</taxon>
        <taxon>Sordariales</taxon>
        <taxon>Naviculisporaceae</taxon>
        <taxon>Rhypophila</taxon>
    </lineage>
</organism>
<evidence type="ECO:0000256" key="16">
    <source>
        <dbReference type="SAM" id="SignalP"/>
    </source>
</evidence>
<keyword evidence="5 16" id="KW-0732">Signal</keyword>
<evidence type="ECO:0000256" key="3">
    <source>
        <dbReference type="ARBA" id="ARBA00022525"/>
    </source>
</evidence>
<evidence type="ECO:0000256" key="11">
    <source>
        <dbReference type="ARBA" id="ARBA00023277"/>
    </source>
</evidence>
<keyword evidence="6" id="KW-0136">Cellulose degradation</keyword>
<name>A0AAN6XTY0_9PEZI</name>
<dbReference type="EMBL" id="MU858344">
    <property type="protein sequence ID" value="KAK4206854.1"/>
    <property type="molecule type" value="Genomic_DNA"/>
</dbReference>
<proteinExistence type="inferred from homology"/>
<evidence type="ECO:0000256" key="10">
    <source>
        <dbReference type="ARBA" id="ARBA00023157"/>
    </source>
</evidence>